<dbReference type="InterPro" id="IPR036396">
    <property type="entry name" value="Cyt_P450_sf"/>
</dbReference>
<evidence type="ECO:0000256" key="12">
    <source>
        <dbReference type="SAM" id="Phobius"/>
    </source>
</evidence>
<evidence type="ECO:0000256" key="2">
    <source>
        <dbReference type="ARBA" id="ARBA00004167"/>
    </source>
</evidence>
<dbReference type="FunFam" id="1.10.630.10:FF:000022">
    <property type="entry name" value="Taxadiene 5-alpha hydroxylase"/>
    <property type="match status" value="1"/>
</dbReference>
<dbReference type="Gene3D" id="1.10.630.10">
    <property type="entry name" value="Cytochrome P450"/>
    <property type="match status" value="1"/>
</dbReference>
<dbReference type="InterPro" id="IPR002401">
    <property type="entry name" value="Cyt_P450_E_grp-I"/>
</dbReference>
<keyword evidence="7 12" id="KW-1133">Transmembrane helix</keyword>
<comment type="cofactor">
    <cofactor evidence="1 10">
        <name>heme</name>
        <dbReference type="ChEBI" id="CHEBI:30413"/>
    </cofactor>
</comment>
<accession>A0AA39TUF5</accession>
<comment type="similarity">
    <text evidence="4 11">Belongs to the cytochrome P450 family.</text>
</comment>
<gene>
    <name evidence="13" type="ORF">LWI29_021313</name>
</gene>
<keyword evidence="9 10" id="KW-0408">Iron</keyword>
<dbReference type="GO" id="GO:0016020">
    <property type="term" value="C:membrane"/>
    <property type="evidence" value="ECO:0007669"/>
    <property type="project" value="UniProtKB-SubCell"/>
</dbReference>
<evidence type="ECO:0000313" key="13">
    <source>
        <dbReference type="EMBL" id="KAK0607835.1"/>
    </source>
</evidence>
<keyword evidence="6 10" id="KW-0479">Metal-binding</keyword>
<dbReference type="GO" id="GO:0005506">
    <property type="term" value="F:iron ion binding"/>
    <property type="evidence" value="ECO:0007669"/>
    <property type="project" value="InterPro"/>
</dbReference>
<keyword evidence="10 11" id="KW-0349">Heme</keyword>
<dbReference type="AlphaFoldDB" id="A0AA39TUF5"/>
<dbReference type="CDD" id="cd11043">
    <property type="entry name" value="CYP90-like"/>
    <property type="match status" value="1"/>
</dbReference>
<evidence type="ECO:0000256" key="8">
    <source>
        <dbReference type="ARBA" id="ARBA00023002"/>
    </source>
</evidence>
<protein>
    <recommendedName>
        <fullName evidence="15">Cytochrome P450</fullName>
    </recommendedName>
</protein>
<organism evidence="13 14">
    <name type="scientific">Acer saccharum</name>
    <name type="common">Sugar maple</name>
    <dbReference type="NCBI Taxonomy" id="4024"/>
    <lineage>
        <taxon>Eukaryota</taxon>
        <taxon>Viridiplantae</taxon>
        <taxon>Streptophyta</taxon>
        <taxon>Embryophyta</taxon>
        <taxon>Tracheophyta</taxon>
        <taxon>Spermatophyta</taxon>
        <taxon>Magnoliopsida</taxon>
        <taxon>eudicotyledons</taxon>
        <taxon>Gunneridae</taxon>
        <taxon>Pentapetalae</taxon>
        <taxon>rosids</taxon>
        <taxon>malvids</taxon>
        <taxon>Sapindales</taxon>
        <taxon>Sapindaceae</taxon>
        <taxon>Hippocastanoideae</taxon>
        <taxon>Acereae</taxon>
        <taxon>Acer</taxon>
    </lineage>
</organism>
<feature type="transmembrane region" description="Helical" evidence="12">
    <location>
        <begin position="16"/>
        <end position="36"/>
    </location>
</feature>
<dbReference type="EMBL" id="JAUESC010000001">
    <property type="protein sequence ID" value="KAK0607835.1"/>
    <property type="molecule type" value="Genomic_DNA"/>
</dbReference>
<evidence type="ECO:0000256" key="6">
    <source>
        <dbReference type="ARBA" id="ARBA00022723"/>
    </source>
</evidence>
<comment type="subcellular location">
    <subcellularLocation>
        <location evidence="2">Membrane</location>
        <topology evidence="2">Single-pass membrane protein</topology>
    </subcellularLocation>
</comment>
<reference evidence="13" key="1">
    <citation type="journal article" date="2022" name="Plant J.">
        <title>Strategies of tolerance reflected in two North American maple genomes.</title>
        <authorList>
            <person name="McEvoy S.L."/>
            <person name="Sezen U.U."/>
            <person name="Trouern-Trend A."/>
            <person name="McMahon S.M."/>
            <person name="Schaberg P.G."/>
            <person name="Yang J."/>
            <person name="Wegrzyn J.L."/>
            <person name="Swenson N.G."/>
        </authorList>
    </citation>
    <scope>NUCLEOTIDE SEQUENCE</scope>
    <source>
        <strain evidence="13">NS2018</strain>
    </source>
</reference>
<dbReference type="GO" id="GO:0016125">
    <property type="term" value="P:sterol metabolic process"/>
    <property type="evidence" value="ECO:0007669"/>
    <property type="project" value="TreeGrafter"/>
</dbReference>
<comment type="pathway">
    <text evidence="3">Secondary metabolite biosynthesis; terpenoid biosynthesis.</text>
</comment>
<evidence type="ECO:0000256" key="3">
    <source>
        <dbReference type="ARBA" id="ARBA00004721"/>
    </source>
</evidence>
<dbReference type="PRINTS" id="PR00463">
    <property type="entry name" value="EP450I"/>
</dbReference>
<sequence>MDFLSDLSDVIFESKLPLITVLLLTLIALVFQLFRLKFSPLPGKKLPPGSFGFPLLGESLSFMRAQKQDRTDEWMQTRIDKYGPVFKTSLAGSKIVVLTGQAGNRFVFSGDDNGISYNQPGNVAKILGKYSVLEISGTKHKLIRGAISKFLKPESIQRYVEEMDSLVQKQLFKELAGKDSVKIVTSMKKINFNVSCSIFFGLPDGKVKDQLLEDFETTVKGILALPLNFPGTVLHRAIQARGRVCKVLSNLIAIRKREMEEGIVDSKDNMISSLLVLRSENGEPLMEQEILDLFLSLIMASNDTSTVLLTHLVRLMSRDSEIYNKVLAEQKEVVEAKKESDGKLTWNGIQMMKYTWRVAQEVMRFTPPLLGNFRQVTRDIHFDGFHIPKGWQLLWVASSTHMNNDIFEDPNKFDPSRFETSSKAAFPPYTYVPFGAGPRMCPGAEFVRAKILLVIHHLITKYQWTELIPDEPVTCDPLPYPAMGLPVKLYQRNGV</sequence>
<evidence type="ECO:0000256" key="10">
    <source>
        <dbReference type="PIRSR" id="PIRSR602401-1"/>
    </source>
</evidence>
<dbReference type="GO" id="GO:0016705">
    <property type="term" value="F:oxidoreductase activity, acting on paired donors, with incorporation or reduction of molecular oxygen"/>
    <property type="evidence" value="ECO:0007669"/>
    <property type="project" value="InterPro"/>
</dbReference>
<dbReference type="Proteomes" id="UP001168877">
    <property type="component" value="Unassembled WGS sequence"/>
</dbReference>
<proteinExistence type="inferred from homology"/>
<evidence type="ECO:0008006" key="15">
    <source>
        <dbReference type="Google" id="ProtNLM"/>
    </source>
</evidence>
<feature type="binding site" description="axial binding residue" evidence="10">
    <location>
        <position position="441"/>
    </location>
    <ligand>
        <name>heme</name>
        <dbReference type="ChEBI" id="CHEBI:30413"/>
    </ligand>
    <ligandPart>
        <name>Fe</name>
        <dbReference type="ChEBI" id="CHEBI:18248"/>
    </ligandPart>
</feature>
<dbReference type="PROSITE" id="PS00086">
    <property type="entry name" value="CYTOCHROME_P450"/>
    <property type="match status" value="1"/>
</dbReference>
<dbReference type="SUPFAM" id="SSF48264">
    <property type="entry name" value="Cytochrome P450"/>
    <property type="match status" value="1"/>
</dbReference>
<dbReference type="InterPro" id="IPR001128">
    <property type="entry name" value="Cyt_P450"/>
</dbReference>
<keyword evidence="14" id="KW-1185">Reference proteome</keyword>
<evidence type="ECO:0000256" key="1">
    <source>
        <dbReference type="ARBA" id="ARBA00001971"/>
    </source>
</evidence>
<evidence type="ECO:0000256" key="5">
    <source>
        <dbReference type="ARBA" id="ARBA00022692"/>
    </source>
</evidence>
<dbReference type="GO" id="GO:0020037">
    <property type="term" value="F:heme binding"/>
    <property type="evidence" value="ECO:0007669"/>
    <property type="project" value="InterPro"/>
</dbReference>
<name>A0AA39TUF5_ACESA</name>
<keyword evidence="11" id="KW-0503">Monooxygenase</keyword>
<evidence type="ECO:0000256" key="9">
    <source>
        <dbReference type="ARBA" id="ARBA00023004"/>
    </source>
</evidence>
<dbReference type="Pfam" id="PF00067">
    <property type="entry name" value="p450"/>
    <property type="match status" value="1"/>
</dbReference>
<keyword evidence="8 11" id="KW-0560">Oxidoreductase</keyword>
<reference evidence="13" key="2">
    <citation type="submission" date="2023-06" db="EMBL/GenBank/DDBJ databases">
        <authorList>
            <person name="Swenson N.G."/>
            <person name="Wegrzyn J.L."/>
            <person name="Mcevoy S.L."/>
        </authorList>
    </citation>
    <scope>NUCLEOTIDE SEQUENCE</scope>
    <source>
        <strain evidence="13">NS2018</strain>
        <tissue evidence="13">Leaf</tissue>
    </source>
</reference>
<evidence type="ECO:0000256" key="7">
    <source>
        <dbReference type="ARBA" id="ARBA00022989"/>
    </source>
</evidence>
<evidence type="ECO:0000256" key="11">
    <source>
        <dbReference type="RuleBase" id="RU000461"/>
    </source>
</evidence>
<keyword evidence="5 12" id="KW-0812">Transmembrane</keyword>
<dbReference type="PANTHER" id="PTHR24286:SF256">
    <property type="entry name" value="CYTOCHROME P450 FAMILY PROTEIN"/>
    <property type="match status" value="1"/>
</dbReference>
<keyword evidence="12" id="KW-0472">Membrane</keyword>
<dbReference type="PANTHER" id="PTHR24286">
    <property type="entry name" value="CYTOCHROME P450 26"/>
    <property type="match status" value="1"/>
</dbReference>
<comment type="caution">
    <text evidence="13">The sequence shown here is derived from an EMBL/GenBank/DDBJ whole genome shotgun (WGS) entry which is preliminary data.</text>
</comment>
<evidence type="ECO:0000313" key="14">
    <source>
        <dbReference type="Proteomes" id="UP001168877"/>
    </source>
</evidence>
<evidence type="ECO:0000256" key="4">
    <source>
        <dbReference type="ARBA" id="ARBA00010617"/>
    </source>
</evidence>
<dbReference type="InterPro" id="IPR017972">
    <property type="entry name" value="Cyt_P450_CS"/>
</dbReference>
<dbReference type="GO" id="GO:0004497">
    <property type="term" value="F:monooxygenase activity"/>
    <property type="evidence" value="ECO:0007669"/>
    <property type="project" value="UniProtKB-KW"/>
</dbReference>